<dbReference type="EMBL" id="JAUJYO010000002">
    <property type="protein sequence ID" value="KAK1322820.1"/>
    <property type="molecule type" value="Genomic_DNA"/>
</dbReference>
<evidence type="ECO:0000313" key="8">
    <source>
        <dbReference type="Proteomes" id="UP001180020"/>
    </source>
</evidence>
<name>A0AAV9FA16_ACOCL</name>
<proteinExistence type="predicted"/>
<dbReference type="InterPro" id="IPR013057">
    <property type="entry name" value="AA_transpt_TM"/>
</dbReference>
<reference evidence="7" key="2">
    <citation type="submission" date="2023-06" db="EMBL/GenBank/DDBJ databases">
        <authorList>
            <person name="Ma L."/>
            <person name="Liu K.-W."/>
            <person name="Li Z."/>
            <person name="Hsiao Y.-Y."/>
            <person name="Qi Y."/>
            <person name="Fu T."/>
            <person name="Tang G."/>
            <person name="Zhang D."/>
            <person name="Sun W.-H."/>
            <person name="Liu D.-K."/>
            <person name="Li Y."/>
            <person name="Chen G.-Z."/>
            <person name="Liu X.-D."/>
            <person name="Liao X.-Y."/>
            <person name="Jiang Y.-T."/>
            <person name="Yu X."/>
            <person name="Hao Y."/>
            <person name="Huang J."/>
            <person name="Zhao X.-W."/>
            <person name="Ke S."/>
            <person name="Chen Y.-Y."/>
            <person name="Wu W.-L."/>
            <person name="Hsu J.-L."/>
            <person name="Lin Y.-F."/>
            <person name="Huang M.-D."/>
            <person name="Li C.-Y."/>
            <person name="Huang L."/>
            <person name="Wang Z.-W."/>
            <person name="Zhao X."/>
            <person name="Zhong W.-Y."/>
            <person name="Peng D.-H."/>
            <person name="Ahmad S."/>
            <person name="Lan S."/>
            <person name="Zhang J.-S."/>
            <person name="Tsai W.-C."/>
            <person name="Van De Peer Y."/>
            <person name="Liu Z.-J."/>
        </authorList>
    </citation>
    <scope>NUCLEOTIDE SEQUENCE</scope>
    <source>
        <strain evidence="7">CP</strain>
        <tissue evidence="7">Leaves</tissue>
    </source>
</reference>
<keyword evidence="2" id="KW-0812">Transmembrane</keyword>
<reference evidence="7" key="1">
    <citation type="journal article" date="2023" name="Nat. Commun.">
        <title>Diploid and tetraploid genomes of Acorus and the evolution of monocots.</title>
        <authorList>
            <person name="Ma L."/>
            <person name="Liu K.W."/>
            <person name="Li Z."/>
            <person name="Hsiao Y.Y."/>
            <person name="Qi Y."/>
            <person name="Fu T."/>
            <person name="Tang G.D."/>
            <person name="Zhang D."/>
            <person name="Sun W.H."/>
            <person name="Liu D.K."/>
            <person name="Li Y."/>
            <person name="Chen G.Z."/>
            <person name="Liu X.D."/>
            <person name="Liao X.Y."/>
            <person name="Jiang Y.T."/>
            <person name="Yu X."/>
            <person name="Hao Y."/>
            <person name="Huang J."/>
            <person name="Zhao X.W."/>
            <person name="Ke S."/>
            <person name="Chen Y.Y."/>
            <person name="Wu W.L."/>
            <person name="Hsu J.L."/>
            <person name="Lin Y.F."/>
            <person name="Huang M.D."/>
            <person name="Li C.Y."/>
            <person name="Huang L."/>
            <person name="Wang Z.W."/>
            <person name="Zhao X."/>
            <person name="Zhong W.Y."/>
            <person name="Peng D.H."/>
            <person name="Ahmad S."/>
            <person name="Lan S."/>
            <person name="Zhang J.S."/>
            <person name="Tsai W.C."/>
            <person name="Van de Peer Y."/>
            <person name="Liu Z.J."/>
        </authorList>
    </citation>
    <scope>NUCLEOTIDE SEQUENCE</scope>
    <source>
        <strain evidence="7">CP</strain>
    </source>
</reference>
<protein>
    <submittedName>
        <fullName evidence="7">GABA transporter 1</fullName>
    </submittedName>
</protein>
<gene>
    <name evidence="7" type="primary">GAT1</name>
    <name evidence="7" type="ORF">QJS10_CPA02g00678</name>
</gene>
<dbReference type="AlphaFoldDB" id="A0AAV9FA16"/>
<dbReference type="GO" id="GO:0006865">
    <property type="term" value="P:amino acid transport"/>
    <property type="evidence" value="ECO:0007669"/>
    <property type="project" value="UniProtKB-KW"/>
</dbReference>
<comment type="subcellular location">
    <subcellularLocation>
        <location evidence="1">Membrane</location>
    </subcellularLocation>
</comment>
<accession>A0AAV9FA16</accession>
<evidence type="ECO:0000259" key="6">
    <source>
        <dbReference type="Pfam" id="PF01490"/>
    </source>
</evidence>
<organism evidence="7 8">
    <name type="scientific">Acorus calamus</name>
    <name type="common">Sweet flag</name>
    <dbReference type="NCBI Taxonomy" id="4465"/>
    <lineage>
        <taxon>Eukaryota</taxon>
        <taxon>Viridiplantae</taxon>
        <taxon>Streptophyta</taxon>
        <taxon>Embryophyta</taxon>
        <taxon>Tracheophyta</taxon>
        <taxon>Spermatophyta</taxon>
        <taxon>Magnoliopsida</taxon>
        <taxon>Liliopsida</taxon>
        <taxon>Acoraceae</taxon>
        <taxon>Acorus</taxon>
    </lineage>
</organism>
<sequence>MRRDEHTIDGMSSPLPAKIDAGALFALKSRGSWLHCGYHLTTSIVAPALLSLPFAFASLKWVARITSLIVRAAVTFYSYNLLSLVMEHHAQLGRRQFRFKDMSTNSLATTAIIKVPRNAPLSNSRIPAMVVPPGDVTPSFSCPGYLPVFSIPAVPVPRRLTRPAERQRRTSWRAFSRTWPV</sequence>
<keyword evidence="4" id="KW-1133">Transmembrane helix</keyword>
<evidence type="ECO:0000256" key="5">
    <source>
        <dbReference type="ARBA" id="ARBA00023136"/>
    </source>
</evidence>
<evidence type="ECO:0000256" key="2">
    <source>
        <dbReference type="ARBA" id="ARBA00022692"/>
    </source>
</evidence>
<keyword evidence="3" id="KW-0813">Transport</keyword>
<keyword evidence="3" id="KW-0029">Amino-acid transport</keyword>
<feature type="domain" description="Amino acid transporter transmembrane" evidence="6">
    <location>
        <begin position="30"/>
        <end position="109"/>
    </location>
</feature>
<dbReference type="Pfam" id="PF01490">
    <property type="entry name" value="Aa_trans"/>
    <property type="match status" value="1"/>
</dbReference>
<dbReference type="Proteomes" id="UP001180020">
    <property type="component" value="Unassembled WGS sequence"/>
</dbReference>
<evidence type="ECO:0000256" key="1">
    <source>
        <dbReference type="ARBA" id="ARBA00004370"/>
    </source>
</evidence>
<keyword evidence="8" id="KW-1185">Reference proteome</keyword>
<evidence type="ECO:0000313" key="7">
    <source>
        <dbReference type="EMBL" id="KAK1322820.1"/>
    </source>
</evidence>
<comment type="caution">
    <text evidence="7">The sequence shown here is derived from an EMBL/GenBank/DDBJ whole genome shotgun (WGS) entry which is preliminary data.</text>
</comment>
<dbReference type="GO" id="GO:0016020">
    <property type="term" value="C:membrane"/>
    <property type="evidence" value="ECO:0007669"/>
    <property type="project" value="UniProtKB-SubCell"/>
</dbReference>
<evidence type="ECO:0000256" key="4">
    <source>
        <dbReference type="ARBA" id="ARBA00022989"/>
    </source>
</evidence>
<keyword evidence="5" id="KW-0472">Membrane</keyword>
<evidence type="ECO:0000256" key="3">
    <source>
        <dbReference type="ARBA" id="ARBA00022970"/>
    </source>
</evidence>